<proteinExistence type="predicted"/>
<name>A0A4Y2MNA2_ARAVE</name>
<evidence type="ECO:0000313" key="1">
    <source>
        <dbReference type="EMBL" id="GBN28615.1"/>
    </source>
</evidence>
<keyword evidence="2" id="KW-1185">Reference proteome</keyword>
<sequence>MCGSCARAGVCVCAPYGHYVHNYPHPGKPLCSVFYGHIARGQDGLTEARTDRREVTMHFLPRIPILLTGNRLGSELGSIHWRQCVCVAGSNVVLLSDQYSK</sequence>
<evidence type="ECO:0000313" key="2">
    <source>
        <dbReference type="Proteomes" id="UP000499080"/>
    </source>
</evidence>
<dbReference type="EMBL" id="BGPR01007666">
    <property type="protein sequence ID" value="GBN28615.1"/>
    <property type="molecule type" value="Genomic_DNA"/>
</dbReference>
<dbReference type="AlphaFoldDB" id="A0A4Y2MNA2"/>
<protein>
    <submittedName>
        <fullName evidence="1">Uncharacterized protein</fullName>
    </submittedName>
</protein>
<gene>
    <name evidence="1" type="ORF">AVEN_251828_1</name>
</gene>
<dbReference type="Proteomes" id="UP000499080">
    <property type="component" value="Unassembled WGS sequence"/>
</dbReference>
<organism evidence="1 2">
    <name type="scientific">Araneus ventricosus</name>
    <name type="common">Orbweaver spider</name>
    <name type="synonym">Epeira ventricosa</name>
    <dbReference type="NCBI Taxonomy" id="182803"/>
    <lineage>
        <taxon>Eukaryota</taxon>
        <taxon>Metazoa</taxon>
        <taxon>Ecdysozoa</taxon>
        <taxon>Arthropoda</taxon>
        <taxon>Chelicerata</taxon>
        <taxon>Arachnida</taxon>
        <taxon>Araneae</taxon>
        <taxon>Araneomorphae</taxon>
        <taxon>Entelegynae</taxon>
        <taxon>Araneoidea</taxon>
        <taxon>Araneidae</taxon>
        <taxon>Araneus</taxon>
    </lineage>
</organism>
<accession>A0A4Y2MNA2</accession>
<reference evidence="1 2" key="1">
    <citation type="journal article" date="2019" name="Sci. Rep.">
        <title>Orb-weaving spider Araneus ventricosus genome elucidates the spidroin gene catalogue.</title>
        <authorList>
            <person name="Kono N."/>
            <person name="Nakamura H."/>
            <person name="Ohtoshi R."/>
            <person name="Moran D.A.P."/>
            <person name="Shinohara A."/>
            <person name="Yoshida Y."/>
            <person name="Fujiwara M."/>
            <person name="Mori M."/>
            <person name="Tomita M."/>
            <person name="Arakawa K."/>
        </authorList>
    </citation>
    <scope>NUCLEOTIDE SEQUENCE [LARGE SCALE GENOMIC DNA]</scope>
</reference>
<comment type="caution">
    <text evidence="1">The sequence shown here is derived from an EMBL/GenBank/DDBJ whole genome shotgun (WGS) entry which is preliminary data.</text>
</comment>